<keyword evidence="3" id="KW-0808">Transferase</keyword>
<evidence type="ECO:0000256" key="6">
    <source>
        <dbReference type="SAM" id="Phobius"/>
    </source>
</evidence>
<dbReference type="GO" id="GO:0008661">
    <property type="term" value="F:1-deoxy-D-xylulose-5-phosphate synthase activity"/>
    <property type="evidence" value="ECO:0007669"/>
    <property type="project" value="InterPro"/>
</dbReference>
<protein>
    <submittedName>
        <fullName evidence="7">Putative 1-deoxy-D-xylulose-5-phosphate synthase</fullName>
    </submittedName>
</protein>
<keyword evidence="5" id="KW-0786">Thiamine pyrophosphate</keyword>
<proteinExistence type="predicted"/>
<dbReference type="Pfam" id="PF13292">
    <property type="entry name" value="DXP_synthase_N"/>
    <property type="match status" value="1"/>
</dbReference>
<keyword evidence="6" id="KW-0472">Membrane</keyword>
<dbReference type="PANTHER" id="PTHR47514">
    <property type="entry name" value="TRANSKETOLASE N-TERMINAL SECTION-RELATED"/>
    <property type="match status" value="1"/>
</dbReference>
<reference evidence="7" key="1">
    <citation type="submission" date="2020-03" db="EMBL/GenBank/DDBJ databases">
        <title>The deep terrestrial virosphere.</title>
        <authorList>
            <person name="Holmfeldt K."/>
            <person name="Nilsson E."/>
            <person name="Simone D."/>
            <person name="Lopez-Fernandez M."/>
            <person name="Wu X."/>
            <person name="de Brujin I."/>
            <person name="Lundin D."/>
            <person name="Andersson A."/>
            <person name="Bertilsson S."/>
            <person name="Dopson M."/>
        </authorList>
    </citation>
    <scope>NUCLEOTIDE SEQUENCE</scope>
    <source>
        <strain evidence="7">MM415B03121</strain>
    </source>
</reference>
<dbReference type="InterPro" id="IPR029061">
    <property type="entry name" value="THDP-binding"/>
</dbReference>
<evidence type="ECO:0000256" key="3">
    <source>
        <dbReference type="ARBA" id="ARBA00022679"/>
    </source>
</evidence>
<comment type="cofactor">
    <cofactor evidence="1">
        <name>Mg(2+)</name>
        <dbReference type="ChEBI" id="CHEBI:18420"/>
    </cofactor>
</comment>
<dbReference type="InterPro" id="IPR005477">
    <property type="entry name" value="Dxylulose-5-P_synthase"/>
</dbReference>
<evidence type="ECO:0000256" key="5">
    <source>
        <dbReference type="ARBA" id="ARBA00023052"/>
    </source>
</evidence>
<sequence>MVLTKIQKRLRRMIIENSFRSNACHIGSALSAIEIIVEIFSKMGKNDLFVFSKASGVAALYVILAEKGYFPKDKVAYYLKKYPLASKEVPGVLHSVGSLGHGLPVATGLALADRKRDIYVLMSDGELQCGTTWECLLFIKQHKIKNLKIYCDWNRLQACGKIKDILDLPYDFLRKRGIKMIKTIKGKGVNFMENRYEWHYWNLSEFQFKQAMKELD</sequence>
<gene>
    <name evidence="7" type="ORF">MM415B03121_0018</name>
</gene>
<dbReference type="Gene3D" id="3.40.50.970">
    <property type="match status" value="1"/>
</dbReference>
<evidence type="ECO:0000313" key="7">
    <source>
        <dbReference type="EMBL" id="QJA86783.1"/>
    </source>
</evidence>
<dbReference type="GO" id="GO:0016114">
    <property type="term" value="P:terpenoid biosynthetic process"/>
    <property type="evidence" value="ECO:0007669"/>
    <property type="project" value="InterPro"/>
</dbReference>
<organism evidence="7">
    <name type="scientific">viral metagenome</name>
    <dbReference type="NCBI Taxonomy" id="1070528"/>
    <lineage>
        <taxon>unclassified sequences</taxon>
        <taxon>metagenomes</taxon>
        <taxon>organismal metagenomes</taxon>
    </lineage>
</organism>
<feature type="transmembrane region" description="Helical" evidence="6">
    <location>
        <begin position="47"/>
        <end position="64"/>
    </location>
</feature>
<evidence type="ECO:0000256" key="2">
    <source>
        <dbReference type="ARBA" id="ARBA00011738"/>
    </source>
</evidence>
<keyword evidence="4" id="KW-0460">Magnesium</keyword>
<dbReference type="SUPFAM" id="SSF52518">
    <property type="entry name" value="Thiamin diphosphate-binding fold (THDP-binding)"/>
    <property type="match status" value="1"/>
</dbReference>
<comment type="subunit">
    <text evidence="2">Homodimer.</text>
</comment>
<keyword evidence="6" id="KW-0812">Transmembrane</keyword>
<evidence type="ECO:0000256" key="4">
    <source>
        <dbReference type="ARBA" id="ARBA00022842"/>
    </source>
</evidence>
<dbReference type="EMBL" id="MT142658">
    <property type="protein sequence ID" value="QJA86783.1"/>
    <property type="molecule type" value="Genomic_DNA"/>
</dbReference>
<name>A0A6M3KX81_9ZZZZ</name>
<dbReference type="PANTHER" id="PTHR47514:SF2">
    <property type="entry name" value="TRANSKETOLASE"/>
    <property type="match status" value="1"/>
</dbReference>
<keyword evidence="6" id="KW-1133">Transmembrane helix</keyword>
<accession>A0A6M3KX81</accession>
<dbReference type="AlphaFoldDB" id="A0A6M3KX81"/>
<evidence type="ECO:0000256" key="1">
    <source>
        <dbReference type="ARBA" id="ARBA00001946"/>
    </source>
</evidence>